<feature type="domain" description="N-acetyltransferase" evidence="3">
    <location>
        <begin position="23"/>
        <end position="172"/>
    </location>
</feature>
<dbReference type="InterPro" id="IPR050680">
    <property type="entry name" value="YpeA/RimI_acetyltransf"/>
</dbReference>
<dbReference type="PANTHER" id="PTHR43420">
    <property type="entry name" value="ACETYLTRANSFERASE"/>
    <property type="match status" value="1"/>
</dbReference>
<dbReference type="SUPFAM" id="SSF55729">
    <property type="entry name" value="Acyl-CoA N-acyltransferases (Nat)"/>
    <property type="match status" value="1"/>
</dbReference>
<dbReference type="PANTHER" id="PTHR43420:SF12">
    <property type="entry name" value="N-ACETYLTRANSFERASE DOMAIN-CONTAINING PROTEIN"/>
    <property type="match status" value="1"/>
</dbReference>
<reference evidence="5" key="1">
    <citation type="journal article" date="2019" name="Int. J. Syst. Evol. Microbiol.">
        <title>The Global Catalogue of Microorganisms (GCM) 10K type strain sequencing project: providing services to taxonomists for standard genome sequencing and annotation.</title>
        <authorList>
            <consortium name="The Broad Institute Genomics Platform"/>
            <consortium name="The Broad Institute Genome Sequencing Center for Infectious Disease"/>
            <person name="Wu L."/>
            <person name="Ma J."/>
        </authorList>
    </citation>
    <scope>NUCLEOTIDE SEQUENCE [LARGE SCALE GENOMIC DNA]</scope>
    <source>
        <strain evidence="5">CCUG 61948</strain>
    </source>
</reference>
<dbReference type="Gene3D" id="3.40.630.30">
    <property type="match status" value="1"/>
</dbReference>
<evidence type="ECO:0000313" key="4">
    <source>
        <dbReference type="EMBL" id="MFD0795928.1"/>
    </source>
</evidence>
<organism evidence="4 5">
    <name type="scientific">Maribacter chungangensis</name>
    <dbReference type="NCBI Taxonomy" id="1069117"/>
    <lineage>
        <taxon>Bacteria</taxon>
        <taxon>Pseudomonadati</taxon>
        <taxon>Bacteroidota</taxon>
        <taxon>Flavobacteriia</taxon>
        <taxon>Flavobacteriales</taxon>
        <taxon>Flavobacteriaceae</taxon>
        <taxon>Maribacter</taxon>
    </lineage>
</organism>
<dbReference type="CDD" id="cd04301">
    <property type="entry name" value="NAT_SF"/>
    <property type="match status" value="1"/>
</dbReference>
<protein>
    <submittedName>
        <fullName evidence="4">GNAT family N-acetyltransferase</fullName>
        <ecNumber evidence="4">2.3.1.-</ecNumber>
    </submittedName>
</protein>
<dbReference type="RefSeq" id="WP_379931593.1">
    <property type="nucleotide sequence ID" value="NZ_JBHTHY010000003.1"/>
</dbReference>
<dbReference type="Proteomes" id="UP001597012">
    <property type="component" value="Unassembled WGS sequence"/>
</dbReference>
<dbReference type="EMBL" id="JBHTHY010000003">
    <property type="protein sequence ID" value="MFD0795928.1"/>
    <property type="molecule type" value="Genomic_DNA"/>
</dbReference>
<dbReference type="EC" id="2.3.1.-" evidence="4"/>
<evidence type="ECO:0000259" key="3">
    <source>
        <dbReference type="PROSITE" id="PS51186"/>
    </source>
</evidence>
<sequence length="182" mass="21269">MKLDFIPCKKSDINTLVSLSKTTFIKAFEKDNDPHDFSAYISTAFNKETLLLQLKNPDSAFYFVYVKEQLIGYMKLNQHQAQTDIKKKDSMELERIYILEAFQGRGYGAMMLDKAVAIAIEANKNFVWLGVWEKNLKAIRFYERYGFVTFGTHPYYVGSDKQTDWLMKYDLSTKMESTRKTI</sequence>
<keyword evidence="5" id="KW-1185">Reference proteome</keyword>
<evidence type="ECO:0000256" key="2">
    <source>
        <dbReference type="ARBA" id="ARBA00023315"/>
    </source>
</evidence>
<dbReference type="InterPro" id="IPR000182">
    <property type="entry name" value="GNAT_dom"/>
</dbReference>
<name>A0ABW3AZG0_9FLAO</name>
<proteinExistence type="predicted"/>
<keyword evidence="2 4" id="KW-0012">Acyltransferase</keyword>
<keyword evidence="1 4" id="KW-0808">Transferase</keyword>
<evidence type="ECO:0000256" key="1">
    <source>
        <dbReference type="ARBA" id="ARBA00022679"/>
    </source>
</evidence>
<dbReference type="PROSITE" id="PS51186">
    <property type="entry name" value="GNAT"/>
    <property type="match status" value="1"/>
</dbReference>
<gene>
    <name evidence="4" type="ORF">ACFQZJ_00535</name>
</gene>
<dbReference type="Pfam" id="PF00583">
    <property type="entry name" value="Acetyltransf_1"/>
    <property type="match status" value="1"/>
</dbReference>
<accession>A0ABW3AZG0</accession>
<dbReference type="InterPro" id="IPR016181">
    <property type="entry name" value="Acyl_CoA_acyltransferase"/>
</dbReference>
<dbReference type="GO" id="GO:0016746">
    <property type="term" value="F:acyltransferase activity"/>
    <property type="evidence" value="ECO:0007669"/>
    <property type="project" value="UniProtKB-KW"/>
</dbReference>
<evidence type="ECO:0000313" key="5">
    <source>
        <dbReference type="Proteomes" id="UP001597012"/>
    </source>
</evidence>
<comment type="caution">
    <text evidence="4">The sequence shown here is derived from an EMBL/GenBank/DDBJ whole genome shotgun (WGS) entry which is preliminary data.</text>
</comment>